<name>A0ABZ2PGU8_9NOCA</name>
<accession>A0ABZ2PGU8</accession>
<evidence type="ECO:0000256" key="1">
    <source>
        <dbReference type="ARBA" id="ARBA00023015"/>
    </source>
</evidence>
<evidence type="ECO:0000259" key="4">
    <source>
        <dbReference type="PROSITE" id="PS50949"/>
    </source>
</evidence>
<keyword evidence="2" id="KW-0238">DNA-binding</keyword>
<proteinExistence type="predicted"/>
<organism evidence="5 6">
    <name type="scientific">Rhodococcus sovatensis</name>
    <dbReference type="NCBI Taxonomy" id="1805840"/>
    <lineage>
        <taxon>Bacteria</taxon>
        <taxon>Bacillati</taxon>
        <taxon>Actinomycetota</taxon>
        <taxon>Actinomycetes</taxon>
        <taxon>Mycobacteriales</taxon>
        <taxon>Nocardiaceae</taxon>
        <taxon>Rhodococcus</taxon>
    </lineage>
</organism>
<dbReference type="Gene3D" id="1.20.120.530">
    <property type="entry name" value="GntR ligand-binding domain-like"/>
    <property type="match status" value="1"/>
</dbReference>
<dbReference type="PANTHER" id="PTHR43537">
    <property type="entry name" value="TRANSCRIPTIONAL REGULATOR, GNTR FAMILY"/>
    <property type="match status" value="1"/>
</dbReference>
<evidence type="ECO:0000256" key="2">
    <source>
        <dbReference type="ARBA" id="ARBA00023125"/>
    </source>
</evidence>
<dbReference type="Pfam" id="PF07729">
    <property type="entry name" value="FCD"/>
    <property type="match status" value="1"/>
</dbReference>
<reference evidence="5 6" key="1">
    <citation type="submission" date="2024-03" db="EMBL/GenBank/DDBJ databases">
        <title>Natural products discovery in diverse microorganisms through a two-stage MS feature dereplication strategy.</title>
        <authorList>
            <person name="Zhang R."/>
        </authorList>
    </citation>
    <scope>NUCLEOTIDE SEQUENCE [LARGE SCALE GENOMIC DNA]</scope>
    <source>
        <strain evidence="5 6">18930</strain>
    </source>
</reference>
<dbReference type="Pfam" id="PF00392">
    <property type="entry name" value="GntR"/>
    <property type="match status" value="1"/>
</dbReference>
<dbReference type="SMART" id="SM00345">
    <property type="entry name" value="HTH_GNTR"/>
    <property type="match status" value="1"/>
</dbReference>
<evidence type="ECO:0000256" key="3">
    <source>
        <dbReference type="ARBA" id="ARBA00023163"/>
    </source>
</evidence>
<keyword evidence="6" id="KW-1185">Reference proteome</keyword>
<dbReference type="InterPro" id="IPR000524">
    <property type="entry name" value="Tscrpt_reg_HTH_GntR"/>
</dbReference>
<evidence type="ECO:0000313" key="5">
    <source>
        <dbReference type="EMBL" id="WXG67475.1"/>
    </source>
</evidence>
<dbReference type="Gene3D" id="1.10.10.10">
    <property type="entry name" value="Winged helix-like DNA-binding domain superfamily/Winged helix DNA-binding domain"/>
    <property type="match status" value="1"/>
</dbReference>
<dbReference type="CDD" id="cd07377">
    <property type="entry name" value="WHTH_GntR"/>
    <property type="match status" value="1"/>
</dbReference>
<dbReference type="SUPFAM" id="SSF48008">
    <property type="entry name" value="GntR ligand-binding domain-like"/>
    <property type="match status" value="1"/>
</dbReference>
<dbReference type="SUPFAM" id="SSF46785">
    <property type="entry name" value="Winged helix' DNA-binding domain"/>
    <property type="match status" value="1"/>
</dbReference>
<feature type="domain" description="HTH gntR-type" evidence="4">
    <location>
        <begin position="25"/>
        <end position="92"/>
    </location>
</feature>
<dbReference type="PANTHER" id="PTHR43537:SF24">
    <property type="entry name" value="GLUCONATE OPERON TRANSCRIPTIONAL REPRESSOR"/>
    <property type="match status" value="1"/>
</dbReference>
<dbReference type="PROSITE" id="PS50949">
    <property type="entry name" value="HTH_GNTR"/>
    <property type="match status" value="1"/>
</dbReference>
<protein>
    <submittedName>
        <fullName evidence="5">GntR family transcriptional regulator</fullName>
    </submittedName>
</protein>
<gene>
    <name evidence="5" type="ORF">WDS16_19820</name>
</gene>
<evidence type="ECO:0000313" key="6">
    <source>
        <dbReference type="Proteomes" id="UP001432000"/>
    </source>
</evidence>
<dbReference type="SMART" id="SM00895">
    <property type="entry name" value="FCD"/>
    <property type="match status" value="1"/>
</dbReference>
<keyword evidence="3" id="KW-0804">Transcription</keyword>
<dbReference type="EMBL" id="CP147846">
    <property type="protein sequence ID" value="WXG67475.1"/>
    <property type="molecule type" value="Genomic_DNA"/>
</dbReference>
<dbReference type="InterPro" id="IPR008920">
    <property type="entry name" value="TF_FadR/GntR_C"/>
</dbReference>
<keyword evidence="1" id="KW-0805">Transcription regulation</keyword>
<dbReference type="InterPro" id="IPR036390">
    <property type="entry name" value="WH_DNA-bd_sf"/>
</dbReference>
<dbReference type="RefSeq" id="WP_338887050.1">
    <property type="nucleotide sequence ID" value="NZ_CP147846.1"/>
</dbReference>
<dbReference type="Proteomes" id="UP001432000">
    <property type="component" value="Chromosome"/>
</dbReference>
<dbReference type="InterPro" id="IPR011711">
    <property type="entry name" value="GntR_C"/>
</dbReference>
<dbReference type="InterPro" id="IPR036388">
    <property type="entry name" value="WH-like_DNA-bd_sf"/>
</dbReference>
<sequence length="237" mass="25805">MTAPELATTGPAVKGLAVKGLRRRPQLSEDVAAHIRSQIMSGVLRPGVFVRIDDAAAELGVSATPVREALVSLRGEGLVEQVPNRGYRVGELDRDDIEDIFWLQGAIASKLARRAARVITEAQIEELTGLNARLRDAVARANPDAVETGVFEFHRFVNRVAGGRKLAWFLYGAIRYTPTKLYSASESWGREAVAGHDALIDAFARGDVEAAGELMGRQFADGAEHLVAYRERMAPRS</sequence>